<sequence length="146" mass="16390">MADELSRNGIDTIVLEAGPRFQEREFVNDEWEMYDRFTWNDKRFASGSSPTVQNFPTAPTWTCKGLGGSTLHWAALCPRGVPYEFKTRSVYGAIDGANITDWPLQFDELEPFYAVAEDKMGVSGRNGIPFHRGSTAYKVMALGAKR</sequence>
<evidence type="ECO:0000313" key="1">
    <source>
        <dbReference type="EMBL" id="SVD51627.1"/>
    </source>
</evidence>
<dbReference type="Gene3D" id="3.50.50.60">
    <property type="entry name" value="FAD/NAD(P)-binding domain"/>
    <property type="match status" value="1"/>
</dbReference>
<accession>A0A382VYP2</accession>
<dbReference type="InterPro" id="IPR036188">
    <property type="entry name" value="FAD/NAD-bd_sf"/>
</dbReference>
<evidence type="ECO:0008006" key="2">
    <source>
        <dbReference type="Google" id="ProtNLM"/>
    </source>
</evidence>
<dbReference type="AlphaFoldDB" id="A0A382VYP2"/>
<reference evidence="1" key="1">
    <citation type="submission" date="2018-05" db="EMBL/GenBank/DDBJ databases">
        <authorList>
            <person name="Lanie J.A."/>
            <person name="Ng W.-L."/>
            <person name="Kazmierczak K.M."/>
            <person name="Andrzejewski T.M."/>
            <person name="Davidsen T.M."/>
            <person name="Wayne K.J."/>
            <person name="Tettelin H."/>
            <person name="Glass J.I."/>
            <person name="Rusch D."/>
            <person name="Podicherti R."/>
            <person name="Tsui H.-C.T."/>
            <person name="Winkler M.E."/>
        </authorList>
    </citation>
    <scope>NUCLEOTIDE SEQUENCE</scope>
</reference>
<protein>
    <recommendedName>
        <fullName evidence="2">Glucose-methanol-choline oxidoreductase N-terminal domain-containing protein</fullName>
    </recommendedName>
</protein>
<dbReference type="SUPFAM" id="SSF51905">
    <property type="entry name" value="FAD/NAD(P)-binding domain"/>
    <property type="match status" value="1"/>
</dbReference>
<organism evidence="1">
    <name type="scientific">marine metagenome</name>
    <dbReference type="NCBI Taxonomy" id="408172"/>
    <lineage>
        <taxon>unclassified sequences</taxon>
        <taxon>metagenomes</taxon>
        <taxon>ecological metagenomes</taxon>
    </lineage>
</organism>
<dbReference type="EMBL" id="UINC01155652">
    <property type="protein sequence ID" value="SVD51627.1"/>
    <property type="molecule type" value="Genomic_DNA"/>
</dbReference>
<proteinExistence type="predicted"/>
<gene>
    <name evidence="1" type="ORF">METZ01_LOCUS404481</name>
</gene>
<feature type="non-terminal residue" evidence="1">
    <location>
        <position position="146"/>
    </location>
</feature>
<name>A0A382VYP2_9ZZZZ</name>